<dbReference type="Proteomes" id="UP001328107">
    <property type="component" value="Unassembled WGS sequence"/>
</dbReference>
<evidence type="ECO:0000256" key="3">
    <source>
        <dbReference type="ARBA" id="ARBA00022989"/>
    </source>
</evidence>
<name>A0AAN5CBK4_9BILA</name>
<dbReference type="EMBL" id="BTRK01000002">
    <property type="protein sequence ID" value="GMR37157.1"/>
    <property type="molecule type" value="Genomic_DNA"/>
</dbReference>
<protein>
    <recommendedName>
        <fullName evidence="8">Organic solute transporter alpha-like protein</fullName>
    </recommendedName>
</protein>
<dbReference type="PANTHER" id="PTHR23423">
    <property type="entry name" value="ORGANIC SOLUTE TRANSPORTER-RELATED"/>
    <property type="match status" value="1"/>
</dbReference>
<feature type="transmembrane region" description="Helical" evidence="5">
    <location>
        <begin position="105"/>
        <end position="126"/>
    </location>
</feature>
<feature type="transmembrane region" description="Helical" evidence="5">
    <location>
        <begin position="313"/>
        <end position="335"/>
    </location>
</feature>
<feature type="transmembrane region" description="Helical" evidence="5">
    <location>
        <begin position="235"/>
        <end position="255"/>
    </location>
</feature>
<organism evidence="6 7">
    <name type="scientific">Pristionchus mayeri</name>
    <dbReference type="NCBI Taxonomy" id="1317129"/>
    <lineage>
        <taxon>Eukaryota</taxon>
        <taxon>Metazoa</taxon>
        <taxon>Ecdysozoa</taxon>
        <taxon>Nematoda</taxon>
        <taxon>Chromadorea</taxon>
        <taxon>Rhabditida</taxon>
        <taxon>Rhabditina</taxon>
        <taxon>Diplogasteromorpha</taxon>
        <taxon>Diplogasteroidea</taxon>
        <taxon>Neodiplogasteridae</taxon>
        <taxon>Pristionchus</taxon>
    </lineage>
</organism>
<sequence length="369" mass="41250">FSFTVPPSGCVDCKTGDWHEYLRMDKMVDTIIKLLTDSLVQCTPTYNSTDGNPIPHSTQFLQALPLPSILALALATTTCLATVGLAALQIIYINAYVTHNSRRSLIIFLASTAPFVSMTALVSLFMPRAWFFSHLSGFMYFTLALYVIICLLLNLFEGRRGIQTRLAEQKVSIETSTPPFCCFFPCMPKLPADNRTLGMVEWMVLQAPLIRLLATIVSLFIYFEFNTDGFNALKVIDFLALPSLLIGIYGTHILVTTVSKLEELSSYRYVVVFRLLDFFLAFFGIQHGVFDFFARAGAFGCGMAHLPPLETAFFWKNVLVTIESFLVVLLSTILLQPSRSSFFDKHPSCRNVQSPTSSTVTKETLETVN</sequence>
<evidence type="ECO:0000256" key="4">
    <source>
        <dbReference type="ARBA" id="ARBA00023136"/>
    </source>
</evidence>
<evidence type="ECO:0000313" key="7">
    <source>
        <dbReference type="Proteomes" id="UP001328107"/>
    </source>
</evidence>
<keyword evidence="7" id="KW-1185">Reference proteome</keyword>
<keyword evidence="2 5" id="KW-0812">Transmembrane</keyword>
<evidence type="ECO:0000256" key="2">
    <source>
        <dbReference type="ARBA" id="ARBA00022692"/>
    </source>
</evidence>
<keyword evidence="3 5" id="KW-1133">Transmembrane helix</keyword>
<dbReference type="AlphaFoldDB" id="A0AAN5CBK4"/>
<keyword evidence="4 5" id="KW-0472">Membrane</keyword>
<dbReference type="SMART" id="SM01417">
    <property type="entry name" value="Solute_trans_a"/>
    <property type="match status" value="1"/>
</dbReference>
<dbReference type="GO" id="GO:0016020">
    <property type="term" value="C:membrane"/>
    <property type="evidence" value="ECO:0007669"/>
    <property type="project" value="UniProtKB-SubCell"/>
</dbReference>
<feature type="transmembrane region" description="Helical" evidence="5">
    <location>
        <begin position="138"/>
        <end position="156"/>
    </location>
</feature>
<dbReference type="Pfam" id="PF03619">
    <property type="entry name" value="Solute_trans_a"/>
    <property type="match status" value="1"/>
</dbReference>
<comment type="caution">
    <text evidence="6">The sequence shown here is derived from an EMBL/GenBank/DDBJ whole genome shotgun (WGS) entry which is preliminary data.</text>
</comment>
<evidence type="ECO:0000256" key="5">
    <source>
        <dbReference type="SAM" id="Phobius"/>
    </source>
</evidence>
<evidence type="ECO:0000256" key="1">
    <source>
        <dbReference type="ARBA" id="ARBA00004141"/>
    </source>
</evidence>
<reference evidence="7" key="1">
    <citation type="submission" date="2022-10" db="EMBL/GenBank/DDBJ databases">
        <title>Genome assembly of Pristionchus species.</title>
        <authorList>
            <person name="Yoshida K."/>
            <person name="Sommer R.J."/>
        </authorList>
    </citation>
    <scope>NUCLEOTIDE SEQUENCE [LARGE SCALE GENOMIC DNA]</scope>
    <source>
        <strain evidence="7">RS5460</strain>
    </source>
</reference>
<evidence type="ECO:0008006" key="8">
    <source>
        <dbReference type="Google" id="ProtNLM"/>
    </source>
</evidence>
<gene>
    <name evidence="6" type="ORF">PMAYCL1PPCAC_07352</name>
</gene>
<feature type="transmembrane region" description="Helical" evidence="5">
    <location>
        <begin position="267"/>
        <end position="285"/>
    </location>
</feature>
<dbReference type="InterPro" id="IPR005178">
    <property type="entry name" value="Ostalpha/TMEM184C"/>
</dbReference>
<accession>A0AAN5CBK4</accession>
<evidence type="ECO:0000313" key="6">
    <source>
        <dbReference type="EMBL" id="GMR37157.1"/>
    </source>
</evidence>
<feature type="transmembrane region" description="Helical" evidence="5">
    <location>
        <begin position="202"/>
        <end position="223"/>
    </location>
</feature>
<feature type="transmembrane region" description="Helical" evidence="5">
    <location>
        <begin position="69"/>
        <end position="93"/>
    </location>
</feature>
<comment type="subcellular location">
    <subcellularLocation>
        <location evidence="1">Membrane</location>
        <topology evidence="1">Multi-pass membrane protein</topology>
    </subcellularLocation>
</comment>
<feature type="non-terminal residue" evidence="6">
    <location>
        <position position="1"/>
    </location>
</feature>
<proteinExistence type="predicted"/>